<protein>
    <submittedName>
        <fullName evidence="1">Uncharacterized protein</fullName>
    </submittedName>
</protein>
<sequence>MSHRHDAVHLMEHRKMVLYGVCIVKKKSQYSMRLKERQLHSCRPGQGRQSGVLELLIGSVFAGYFHSISVKGRLHLCRNAVYSLPPSLPAAADDEVKGRWSVSWNFVHQFIYSFENVALALATKVSVIIVSTVVVWRQWSVSLSSLRKSVYLLMWLLSPWKVPSISYRSLSIHKRRYWNSLLTYNHPAKPTDFAGLFRPSSSHKPISEIQDTVAIHTIWDLEWDNGYRHRRCEHQPKLETRYSGFYYDDDYLLPALSSRTELAPHGHPGHNSALSTVIFSSGMSQSIKTAGNFPSVSHVFVFMLNFGHHTSLSTFFTACEDFPVNHCIRRSNFKRMRVYHSRFNQIAVKYAHVDFNLIHHPLTILDSYSTLSSSIRSTRRHNMVQDATLRRSANRMTSLRASYMIGPAERSRDTGVFISVYSTDTGGVLFEYGNQRSHSSATLPIPPAGWSFFGCTSKDRRWGMMRHCITACTPIHNTADNVRPRKLFTDSYGRQPFIREIRKRNEEIGRPCTRLSYLYRVGAIVTQFPRFVIPHWMKSYLFLQDKCSAGLVRPLVLTSKSHNVLVG</sequence>
<accession>A0A9P8ALZ2</accession>
<evidence type="ECO:0000313" key="2">
    <source>
        <dbReference type="Proteomes" id="UP000812287"/>
    </source>
</evidence>
<comment type="caution">
    <text evidence="1">The sequence shown here is derived from an EMBL/GenBank/DDBJ whole genome shotgun (WGS) entry which is preliminary data.</text>
</comment>
<reference evidence="1" key="1">
    <citation type="submission" date="2020-11" db="EMBL/GenBank/DDBJ databases">
        <title>Adaptations for nitrogen fixation in a non-lichenized fungal sporocarp promotes dispersal by wood-feeding termites.</title>
        <authorList>
            <consortium name="DOE Joint Genome Institute"/>
            <person name="Koch R.A."/>
            <person name="Yoon G."/>
            <person name="Arayal U."/>
            <person name="Lail K."/>
            <person name="Amirebrahimi M."/>
            <person name="Labutti K."/>
            <person name="Lipzen A."/>
            <person name="Riley R."/>
            <person name="Barry K."/>
            <person name="Henrissat B."/>
            <person name="Grigoriev I.V."/>
            <person name="Herr J.R."/>
            <person name="Aime M.C."/>
        </authorList>
    </citation>
    <scope>NUCLEOTIDE SEQUENCE</scope>
    <source>
        <strain evidence="1">MCA 3950</strain>
    </source>
</reference>
<dbReference type="RefSeq" id="XP_043032842.1">
    <property type="nucleotide sequence ID" value="XM_043178159.1"/>
</dbReference>
<dbReference type="Proteomes" id="UP000812287">
    <property type="component" value="Unassembled WGS sequence"/>
</dbReference>
<gene>
    <name evidence="1" type="ORF">BT62DRAFT_1014082</name>
</gene>
<keyword evidence="2" id="KW-1185">Reference proteome</keyword>
<evidence type="ECO:0000313" key="1">
    <source>
        <dbReference type="EMBL" id="KAG7439342.1"/>
    </source>
</evidence>
<organism evidence="1 2">
    <name type="scientific">Guyanagaster necrorhizus</name>
    <dbReference type="NCBI Taxonomy" id="856835"/>
    <lineage>
        <taxon>Eukaryota</taxon>
        <taxon>Fungi</taxon>
        <taxon>Dikarya</taxon>
        <taxon>Basidiomycota</taxon>
        <taxon>Agaricomycotina</taxon>
        <taxon>Agaricomycetes</taxon>
        <taxon>Agaricomycetidae</taxon>
        <taxon>Agaricales</taxon>
        <taxon>Marasmiineae</taxon>
        <taxon>Physalacriaceae</taxon>
        <taxon>Guyanagaster</taxon>
    </lineage>
</organism>
<dbReference type="EMBL" id="MU250599">
    <property type="protein sequence ID" value="KAG7439342.1"/>
    <property type="molecule type" value="Genomic_DNA"/>
</dbReference>
<dbReference type="GeneID" id="66100446"/>
<name>A0A9P8ALZ2_9AGAR</name>
<dbReference type="AlphaFoldDB" id="A0A9P8ALZ2"/>
<proteinExistence type="predicted"/>